<evidence type="ECO:0000256" key="3">
    <source>
        <dbReference type="ARBA" id="ARBA00023163"/>
    </source>
</evidence>
<evidence type="ECO:0000313" key="5">
    <source>
        <dbReference type="EMBL" id="TBL78548.1"/>
    </source>
</evidence>
<evidence type="ECO:0000256" key="1">
    <source>
        <dbReference type="ARBA" id="ARBA00023015"/>
    </source>
</evidence>
<reference evidence="5 6" key="1">
    <citation type="submission" date="2019-02" db="EMBL/GenBank/DDBJ databases">
        <title>Paenibacillus sp. nov., isolated from surface-sterilized tissue of Thalictrum simplex L.</title>
        <authorList>
            <person name="Tuo L."/>
        </authorList>
    </citation>
    <scope>NUCLEOTIDE SEQUENCE [LARGE SCALE GENOMIC DNA]</scope>
    <source>
        <strain evidence="5 6">N2SHLJ1</strain>
    </source>
</reference>
<dbReference type="EMBL" id="SIRE01000009">
    <property type="protein sequence ID" value="TBL78548.1"/>
    <property type="molecule type" value="Genomic_DNA"/>
</dbReference>
<dbReference type="OrthoDB" id="2636626at2"/>
<proteinExistence type="predicted"/>
<protein>
    <submittedName>
        <fullName evidence="5">AraC family transcriptional regulator</fullName>
    </submittedName>
</protein>
<sequence>MTSWTCLPVLLTDIHWVQKERFLLDVDTYENWTLFAVEQGKFHYRTGESEGDADFGDLVFCPPGVPFHRRVIDPLTFHFCHFDWPHVPDSPTPVCGAIRINDVNRLASNYTVWSQGADSPGSLQVAAHLLNDLWYMLALQESVQDAARHHPEDPDMQAIAHWLQQHLAEPVSLKQVAASYRISPVQLTRRFTRAHGVSPNEYVTNLRLKKAQALLVNTHETLDRIARQCGYENGFYLSRVFTHRYGTSPSRYRASRKL</sequence>
<dbReference type="RefSeq" id="WP_131013904.1">
    <property type="nucleotide sequence ID" value="NZ_SIRE01000009.1"/>
</dbReference>
<keyword evidence="2" id="KW-0238">DNA-binding</keyword>
<dbReference type="Proteomes" id="UP000293142">
    <property type="component" value="Unassembled WGS sequence"/>
</dbReference>
<dbReference type="SUPFAM" id="SSF46689">
    <property type="entry name" value="Homeodomain-like"/>
    <property type="match status" value="2"/>
</dbReference>
<dbReference type="PROSITE" id="PS00041">
    <property type="entry name" value="HTH_ARAC_FAMILY_1"/>
    <property type="match status" value="1"/>
</dbReference>
<comment type="caution">
    <text evidence="5">The sequence shown here is derived from an EMBL/GenBank/DDBJ whole genome shotgun (WGS) entry which is preliminary data.</text>
</comment>
<evidence type="ECO:0000256" key="2">
    <source>
        <dbReference type="ARBA" id="ARBA00023125"/>
    </source>
</evidence>
<dbReference type="PANTHER" id="PTHR43280">
    <property type="entry name" value="ARAC-FAMILY TRANSCRIPTIONAL REGULATOR"/>
    <property type="match status" value="1"/>
</dbReference>
<dbReference type="AlphaFoldDB" id="A0A4Q9DQ65"/>
<gene>
    <name evidence="5" type="ORF">EYB31_13670</name>
</gene>
<dbReference type="SUPFAM" id="SSF51215">
    <property type="entry name" value="Regulatory protein AraC"/>
    <property type="match status" value="1"/>
</dbReference>
<evidence type="ECO:0000313" key="6">
    <source>
        <dbReference type="Proteomes" id="UP000293142"/>
    </source>
</evidence>
<keyword evidence="3" id="KW-0804">Transcription</keyword>
<dbReference type="InterPro" id="IPR037923">
    <property type="entry name" value="HTH-like"/>
</dbReference>
<evidence type="ECO:0000259" key="4">
    <source>
        <dbReference type="PROSITE" id="PS01124"/>
    </source>
</evidence>
<dbReference type="Gene3D" id="1.10.10.60">
    <property type="entry name" value="Homeodomain-like"/>
    <property type="match status" value="2"/>
</dbReference>
<keyword evidence="6" id="KW-1185">Reference proteome</keyword>
<dbReference type="Pfam" id="PF12833">
    <property type="entry name" value="HTH_18"/>
    <property type="match status" value="1"/>
</dbReference>
<feature type="domain" description="HTH araC/xylS-type" evidence="4">
    <location>
        <begin position="157"/>
        <end position="255"/>
    </location>
</feature>
<dbReference type="GO" id="GO:0043565">
    <property type="term" value="F:sequence-specific DNA binding"/>
    <property type="evidence" value="ECO:0007669"/>
    <property type="project" value="InterPro"/>
</dbReference>
<dbReference type="InterPro" id="IPR018062">
    <property type="entry name" value="HTH_AraC-typ_CS"/>
</dbReference>
<dbReference type="SMART" id="SM00342">
    <property type="entry name" value="HTH_ARAC"/>
    <property type="match status" value="1"/>
</dbReference>
<name>A0A4Q9DQ65_9BACL</name>
<dbReference type="GO" id="GO:0003700">
    <property type="term" value="F:DNA-binding transcription factor activity"/>
    <property type="evidence" value="ECO:0007669"/>
    <property type="project" value="InterPro"/>
</dbReference>
<accession>A0A4Q9DQ65</accession>
<dbReference type="PANTHER" id="PTHR43280:SF2">
    <property type="entry name" value="HTH-TYPE TRANSCRIPTIONAL REGULATOR EXSA"/>
    <property type="match status" value="1"/>
</dbReference>
<dbReference type="PROSITE" id="PS01124">
    <property type="entry name" value="HTH_ARAC_FAMILY_2"/>
    <property type="match status" value="1"/>
</dbReference>
<dbReference type="InterPro" id="IPR018060">
    <property type="entry name" value="HTH_AraC"/>
</dbReference>
<keyword evidence="1" id="KW-0805">Transcription regulation</keyword>
<dbReference type="InterPro" id="IPR009057">
    <property type="entry name" value="Homeodomain-like_sf"/>
</dbReference>
<organism evidence="5 6">
    <name type="scientific">Paenibacillus thalictri</name>
    <dbReference type="NCBI Taxonomy" id="2527873"/>
    <lineage>
        <taxon>Bacteria</taxon>
        <taxon>Bacillati</taxon>
        <taxon>Bacillota</taxon>
        <taxon>Bacilli</taxon>
        <taxon>Bacillales</taxon>
        <taxon>Paenibacillaceae</taxon>
        <taxon>Paenibacillus</taxon>
    </lineage>
</organism>